<dbReference type="PANTHER" id="PTHR30069">
    <property type="entry name" value="TONB-DEPENDENT OUTER MEMBRANE RECEPTOR"/>
    <property type="match status" value="1"/>
</dbReference>
<gene>
    <name evidence="18" type="ORF">CEV32_2891</name>
</gene>
<evidence type="ECO:0000259" key="17">
    <source>
        <dbReference type="Pfam" id="PF07715"/>
    </source>
</evidence>
<evidence type="ECO:0000256" key="9">
    <source>
        <dbReference type="ARBA" id="ARBA00023136"/>
    </source>
</evidence>
<proteinExistence type="inferred from homology"/>
<feature type="chain" id="PRO_5012716610" description="Heme transporter BhuA" evidence="15">
    <location>
        <begin position="23"/>
        <end position="718"/>
    </location>
</feature>
<evidence type="ECO:0000256" key="10">
    <source>
        <dbReference type="ARBA" id="ARBA00023170"/>
    </source>
</evidence>
<dbReference type="InterPro" id="IPR039426">
    <property type="entry name" value="TonB-dep_rcpt-like"/>
</dbReference>
<dbReference type="AlphaFoldDB" id="A0A256EZX5"/>
<evidence type="ECO:0000256" key="15">
    <source>
        <dbReference type="SAM" id="SignalP"/>
    </source>
</evidence>
<feature type="domain" description="TonB-dependent receptor-like beta-barrel" evidence="16">
    <location>
        <begin position="241"/>
        <end position="687"/>
    </location>
</feature>
<evidence type="ECO:0000256" key="1">
    <source>
        <dbReference type="ARBA" id="ARBA00004571"/>
    </source>
</evidence>
<organism evidence="18 19">
    <name type="scientific">Brucella rhizosphaerae</name>
    <dbReference type="NCBI Taxonomy" id="571254"/>
    <lineage>
        <taxon>Bacteria</taxon>
        <taxon>Pseudomonadati</taxon>
        <taxon>Pseudomonadota</taxon>
        <taxon>Alphaproteobacteria</taxon>
        <taxon>Hyphomicrobiales</taxon>
        <taxon>Brucellaceae</taxon>
        <taxon>Brucella/Ochrobactrum group</taxon>
        <taxon>Brucella</taxon>
    </lineage>
</organism>
<dbReference type="PANTHER" id="PTHR30069:SF41">
    <property type="entry name" value="HEME_HEMOPEXIN UTILIZATION PROTEIN C"/>
    <property type="match status" value="1"/>
</dbReference>
<dbReference type="Pfam" id="PF00593">
    <property type="entry name" value="TonB_dep_Rec_b-barrel"/>
    <property type="match status" value="1"/>
</dbReference>
<dbReference type="SUPFAM" id="SSF56935">
    <property type="entry name" value="Porins"/>
    <property type="match status" value="1"/>
</dbReference>
<evidence type="ECO:0000256" key="6">
    <source>
        <dbReference type="ARBA" id="ARBA00022692"/>
    </source>
</evidence>
<protein>
    <recommendedName>
        <fullName evidence="3">Heme transporter BhuA</fullName>
    </recommendedName>
</protein>
<dbReference type="InterPro" id="IPR000531">
    <property type="entry name" value="Beta-barrel_TonB"/>
</dbReference>
<dbReference type="RefSeq" id="WP_094579380.1">
    <property type="nucleotide sequence ID" value="NZ_JBHEEL010000005.1"/>
</dbReference>
<dbReference type="GO" id="GO:0009279">
    <property type="term" value="C:cell outer membrane"/>
    <property type="evidence" value="ECO:0007669"/>
    <property type="project" value="UniProtKB-SubCell"/>
</dbReference>
<dbReference type="InterPro" id="IPR036942">
    <property type="entry name" value="Beta-barrel_TonB_sf"/>
</dbReference>
<accession>A0A256EZX5</accession>
<feature type="domain" description="TonB-dependent receptor plug" evidence="17">
    <location>
        <begin position="74"/>
        <end position="182"/>
    </location>
</feature>
<dbReference type="Proteomes" id="UP000216345">
    <property type="component" value="Unassembled WGS sequence"/>
</dbReference>
<dbReference type="Gene3D" id="2.170.130.10">
    <property type="entry name" value="TonB-dependent receptor, plug domain"/>
    <property type="match status" value="1"/>
</dbReference>
<dbReference type="OrthoDB" id="9796221at2"/>
<keyword evidence="10 18" id="KW-0675">Receptor</keyword>
<reference evidence="18 19" key="1">
    <citation type="submission" date="2017-07" db="EMBL/GenBank/DDBJ databases">
        <title>Phylogenetic study on the rhizospheric bacterium Ochrobactrum sp. A44.</title>
        <authorList>
            <person name="Krzyzanowska D.M."/>
            <person name="Ossowicki A."/>
            <person name="Rajewska M."/>
            <person name="Maciag T."/>
            <person name="Kaczynski Z."/>
            <person name="Czerwicka M."/>
            <person name="Jafra S."/>
        </authorList>
    </citation>
    <scope>NUCLEOTIDE SEQUENCE [LARGE SCALE GENOMIC DNA]</scope>
    <source>
        <strain evidence="18 19">PR17</strain>
    </source>
</reference>
<evidence type="ECO:0000256" key="11">
    <source>
        <dbReference type="ARBA" id="ARBA00023237"/>
    </source>
</evidence>
<keyword evidence="9 12" id="KW-0472">Membrane</keyword>
<name>A0A256EZX5_9HYPH</name>
<keyword evidence="8 14" id="KW-0798">TonB box</keyword>
<dbReference type="PROSITE" id="PS52016">
    <property type="entry name" value="TONB_DEPENDENT_REC_3"/>
    <property type="match status" value="1"/>
</dbReference>
<evidence type="ECO:0000259" key="16">
    <source>
        <dbReference type="Pfam" id="PF00593"/>
    </source>
</evidence>
<feature type="signal peptide" evidence="15">
    <location>
        <begin position="1"/>
        <end position="22"/>
    </location>
</feature>
<dbReference type="GO" id="GO:0015232">
    <property type="term" value="F:heme transmembrane transporter activity"/>
    <property type="evidence" value="ECO:0007669"/>
    <property type="project" value="InterPro"/>
</dbReference>
<evidence type="ECO:0000256" key="13">
    <source>
        <dbReference type="PROSITE-ProRule" id="PRU10144"/>
    </source>
</evidence>
<keyword evidence="4 12" id="KW-0813">Transport</keyword>
<keyword evidence="7 15" id="KW-0732">Signal</keyword>
<evidence type="ECO:0000313" key="19">
    <source>
        <dbReference type="Proteomes" id="UP000216345"/>
    </source>
</evidence>
<dbReference type="PROSITE" id="PS01156">
    <property type="entry name" value="TONB_DEPENDENT_REC_2"/>
    <property type="match status" value="1"/>
</dbReference>
<evidence type="ECO:0000256" key="3">
    <source>
        <dbReference type="ARBA" id="ARBA00021261"/>
    </source>
</evidence>
<keyword evidence="19" id="KW-1185">Reference proteome</keyword>
<dbReference type="Gene3D" id="2.40.170.20">
    <property type="entry name" value="TonB-dependent receptor, beta-barrel domain"/>
    <property type="match status" value="1"/>
</dbReference>
<evidence type="ECO:0000256" key="2">
    <source>
        <dbReference type="ARBA" id="ARBA00009810"/>
    </source>
</evidence>
<dbReference type="InterPro" id="IPR012910">
    <property type="entry name" value="Plug_dom"/>
</dbReference>
<evidence type="ECO:0000256" key="7">
    <source>
        <dbReference type="ARBA" id="ARBA00022729"/>
    </source>
</evidence>
<evidence type="ECO:0000256" key="14">
    <source>
        <dbReference type="RuleBase" id="RU003357"/>
    </source>
</evidence>
<comment type="subcellular location">
    <subcellularLocation>
        <location evidence="1 12">Cell outer membrane</location>
        <topology evidence="1 12">Multi-pass membrane protein</topology>
    </subcellularLocation>
</comment>
<keyword evidence="5 12" id="KW-1134">Transmembrane beta strand</keyword>
<sequence length="718" mass="77914">MKKIHSKHYGILLIGVAYSAFMAGTVVSYAQTANDTEQSAKASEKSQAKKTTGAVELQPIIISAGVDMDAPYLTPGGVSVIDGNIVQEKYGGDANAIVRSMPGTFTRISSSQPGVAVNIRGFESDGRVNTMIDGVPQMFRNTAGHASTGGELLYMDTNLLAGVGAERGAVNGAHGMGALAGAVNFRTIDFDDVVLEGQDQGVKTIMKAGNNGYGLSGMIAGGARTNIPGSGTASIVGAFSYSDHDNYRRGDGVYNTPDASNKPGSGLLKFHFQPDDVHDLKLGARWYKNNFLVSGYEWGVTNSTYTANYAYNPDSDWIDLKINAYYNRTDMSYDPTTGGSYRQRQTRDNGYGFDITNTSRFDITDELSARWEYGAAYSSDDYKVNNYRGANPPGRMQKARAFTDITLSQGIFELNTGLNYDYWTLSGHQSPCTANVGFCPPTGGNVDVSRNENALNPKITLSAKPVDWLQPYVTYAHTFRPPSAREALWALVPIGAGIGGGQFSNFYLDPEKSKGWEFGTNVIKDDLLMAGDALRLKVNYFRYDIENYIVNNLLTLPGDPYERAIWVNVPGTTHSRGFEIEGGYDARFAYVNLSYTHTSNDQPVGWGAGIGNGDSTFLPEDYASIDVGVRAFEEALTVGGTMNYVGGSRYAVGFGDTEQKESYTLYNLYASYKFNKHATAFMNVENLTDVAYSPAVSGEMAAKTGRGRTFMVGLTTQF</sequence>
<evidence type="ECO:0000313" key="18">
    <source>
        <dbReference type="EMBL" id="OYR08179.1"/>
    </source>
</evidence>
<evidence type="ECO:0000256" key="5">
    <source>
        <dbReference type="ARBA" id="ARBA00022452"/>
    </source>
</evidence>
<evidence type="ECO:0000256" key="8">
    <source>
        <dbReference type="ARBA" id="ARBA00023077"/>
    </source>
</evidence>
<comment type="caution">
    <text evidence="18">The sequence shown here is derived from an EMBL/GenBank/DDBJ whole genome shotgun (WGS) entry which is preliminary data.</text>
</comment>
<dbReference type="GO" id="GO:0044718">
    <property type="term" value="P:siderophore transmembrane transport"/>
    <property type="evidence" value="ECO:0007669"/>
    <property type="project" value="TreeGrafter"/>
</dbReference>
<dbReference type="InterPro" id="IPR011276">
    <property type="entry name" value="TonB_haem/Hb_rcpt"/>
</dbReference>
<evidence type="ECO:0000256" key="12">
    <source>
        <dbReference type="PROSITE-ProRule" id="PRU01360"/>
    </source>
</evidence>
<dbReference type="CDD" id="cd01347">
    <property type="entry name" value="ligand_gated_channel"/>
    <property type="match status" value="1"/>
</dbReference>
<evidence type="ECO:0000256" key="4">
    <source>
        <dbReference type="ARBA" id="ARBA00022448"/>
    </source>
</evidence>
<dbReference type="GO" id="GO:0015344">
    <property type="term" value="F:siderophore uptake transmembrane transporter activity"/>
    <property type="evidence" value="ECO:0007669"/>
    <property type="project" value="TreeGrafter"/>
</dbReference>
<dbReference type="InterPro" id="IPR037066">
    <property type="entry name" value="Plug_dom_sf"/>
</dbReference>
<dbReference type="NCBIfam" id="TIGR01785">
    <property type="entry name" value="TonB-hemin"/>
    <property type="match status" value="1"/>
</dbReference>
<keyword evidence="11 12" id="KW-0998">Cell outer membrane</keyword>
<dbReference type="InterPro" id="IPR010917">
    <property type="entry name" value="TonB_rcpt_CS"/>
</dbReference>
<dbReference type="Pfam" id="PF07715">
    <property type="entry name" value="Plug"/>
    <property type="match status" value="1"/>
</dbReference>
<keyword evidence="6 12" id="KW-0812">Transmembrane</keyword>
<comment type="similarity">
    <text evidence="2 12 14">Belongs to the TonB-dependent receptor family.</text>
</comment>
<dbReference type="eggNOG" id="COG4771">
    <property type="taxonomic scope" value="Bacteria"/>
</dbReference>
<feature type="short sequence motif" description="TonB C-terminal box" evidence="13">
    <location>
        <begin position="701"/>
        <end position="718"/>
    </location>
</feature>
<dbReference type="EMBL" id="NNRK01000035">
    <property type="protein sequence ID" value="OYR08179.1"/>
    <property type="molecule type" value="Genomic_DNA"/>
</dbReference>